<evidence type="ECO:0000259" key="5">
    <source>
        <dbReference type="PROSITE" id="PS50987"/>
    </source>
</evidence>
<dbReference type="SMART" id="SM00418">
    <property type="entry name" value="HTH_ARSR"/>
    <property type="match status" value="1"/>
</dbReference>
<keyword evidence="2" id="KW-0238">DNA-binding</keyword>
<comment type="caution">
    <text evidence="6">The sequence shown here is derived from an EMBL/GenBank/DDBJ whole genome shotgun (WGS) entry which is preliminary data.</text>
</comment>
<dbReference type="InterPro" id="IPR036388">
    <property type="entry name" value="WH-like_DNA-bd_sf"/>
</dbReference>
<proteinExistence type="predicted"/>
<dbReference type="Gene3D" id="1.10.10.10">
    <property type="entry name" value="Winged helix-like DNA-binding domain superfamily/Winged helix DNA-binding domain"/>
    <property type="match status" value="1"/>
</dbReference>
<dbReference type="PANTHER" id="PTHR33154:SF12">
    <property type="entry name" value="TRANSCRIPTIONAL REGULATORY PROTEIN"/>
    <property type="match status" value="1"/>
</dbReference>
<accession>A0ABV6WTI3</accession>
<feature type="compositionally biased region" description="Low complexity" evidence="4">
    <location>
        <begin position="104"/>
        <end position="120"/>
    </location>
</feature>
<name>A0ABV6WTI3_9ACTN</name>
<sequence length="120" mass="12923">MGQRSAPQHNDPHDVPVEAVFAALADPVRLAIVRQLAESEDWSRACGSFDVPVGKAGLSHHFTVLREAGLVEQRDAGARRVNRLRRDEVEQSFPGLWGLTLGQPSASSSSSSSLPPLASR</sequence>
<evidence type="ECO:0000256" key="2">
    <source>
        <dbReference type="ARBA" id="ARBA00023125"/>
    </source>
</evidence>
<reference evidence="6 7" key="1">
    <citation type="submission" date="2024-09" db="EMBL/GenBank/DDBJ databases">
        <authorList>
            <person name="Lee S.D."/>
        </authorList>
    </citation>
    <scope>NUCLEOTIDE SEQUENCE [LARGE SCALE GENOMIC DNA]</scope>
    <source>
        <strain evidence="6 7">N1-3</strain>
    </source>
</reference>
<organism evidence="6 7">
    <name type="scientific">Streptacidiphilus alkalitolerans</name>
    <dbReference type="NCBI Taxonomy" id="3342712"/>
    <lineage>
        <taxon>Bacteria</taxon>
        <taxon>Bacillati</taxon>
        <taxon>Actinomycetota</taxon>
        <taxon>Actinomycetes</taxon>
        <taxon>Kitasatosporales</taxon>
        <taxon>Streptomycetaceae</taxon>
        <taxon>Streptacidiphilus</taxon>
    </lineage>
</organism>
<evidence type="ECO:0000256" key="1">
    <source>
        <dbReference type="ARBA" id="ARBA00023015"/>
    </source>
</evidence>
<dbReference type="InterPro" id="IPR036390">
    <property type="entry name" value="WH_DNA-bd_sf"/>
</dbReference>
<feature type="domain" description="HTH arsR-type" evidence="5">
    <location>
        <begin position="9"/>
        <end position="104"/>
    </location>
</feature>
<dbReference type="InterPro" id="IPR011991">
    <property type="entry name" value="ArsR-like_HTH"/>
</dbReference>
<dbReference type="PROSITE" id="PS50987">
    <property type="entry name" value="HTH_ARSR_2"/>
    <property type="match status" value="1"/>
</dbReference>
<dbReference type="CDD" id="cd00090">
    <property type="entry name" value="HTH_ARSR"/>
    <property type="match status" value="1"/>
</dbReference>
<feature type="region of interest" description="Disordered" evidence="4">
    <location>
        <begin position="96"/>
        <end position="120"/>
    </location>
</feature>
<evidence type="ECO:0000313" key="6">
    <source>
        <dbReference type="EMBL" id="MFC1429351.1"/>
    </source>
</evidence>
<keyword evidence="3" id="KW-0804">Transcription</keyword>
<dbReference type="PANTHER" id="PTHR33154">
    <property type="entry name" value="TRANSCRIPTIONAL REGULATOR, ARSR FAMILY"/>
    <property type="match status" value="1"/>
</dbReference>
<dbReference type="PRINTS" id="PR00778">
    <property type="entry name" value="HTHARSR"/>
</dbReference>
<protein>
    <submittedName>
        <fullName evidence="6">ArsR/SmtB family transcription factor</fullName>
    </submittedName>
</protein>
<dbReference type="RefSeq" id="WP_380547884.1">
    <property type="nucleotide sequence ID" value="NZ_JBHEZY010000001.1"/>
</dbReference>
<gene>
    <name evidence="6" type="ORF">ACEZDB_01590</name>
</gene>
<dbReference type="InterPro" id="IPR051081">
    <property type="entry name" value="HTH_MetalResp_TranReg"/>
</dbReference>
<keyword evidence="1" id="KW-0805">Transcription regulation</keyword>
<dbReference type="SUPFAM" id="SSF46785">
    <property type="entry name" value="Winged helix' DNA-binding domain"/>
    <property type="match status" value="1"/>
</dbReference>
<evidence type="ECO:0000313" key="7">
    <source>
        <dbReference type="Proteomes" id="UP001592530"/>
    </source>
</evidence>
<dbReference type="InterPro" id="IPR001845">
    <property type="entry name" value="HTH_ArsR_DNA-bd_dom"/>
</dbReference>
<dbReference type="EMBL" id="JBHEZY010000001">
    <property type="protein sequence ID" value="MFC1429351.1"/>
    <property type="molecule type" value="Genomic_DNA"/>
</dbReference>
<dbReference type="Proteomes" id="UP001592530">
    <property type="component" value="Unassembled WGS sequence"/>
</dbReference>
<evidence type="ECO:0000256" key="3">
    <source>
        <dbReference type="ARBA" id="ARBA00023163"/>
    </source>
</evidence>
<dbReference type="Pfam" id="PF12840">
    <property type="entry name" value="HTH_20"/>
    <property type="match status" value="1"/>
</dbReference>
<evidence type="ECO:0000256" key="4">
    <source>
        <dbReference type="SAM" id="MobiDB-lite"/>
    </source>
</evidence>